<evidence type="ECO:0000313" key="1">
    <source>
        <dbReference type="EMBL" id="BBO91261.1"/>
    </source>
</evidence>
<proteinExistence type="predicted"/>
<reference evidence="1 2" key="1">
    <citation type="submission" date="2019-11" db="EMBL/GenBank/DDBJ databases">
        <title>Comparative genomics of hydrocarbon-degrading Desulfosarcina strains.</title>
        <authorList>
            <person name="Watanabe M."/>
            <person name="Kojima H."/>
            <person name="Fukui M."/>
        </authorList>
    </citation>
    <scope>NUCLEOTIDE SEQUENCE [LARGE SCALE GENOMIC DNA]</scope>
    <source>
        <strain evidence="2">oXyS1</strain>
    </source>
</reference>
<dbReference type="AlphaFoldDB" id="A0A5K8AFB6"/>
<accession>A0A5K8AFB6</accession>
<evidence type="ECO:0008006" key="3">
    <source>
        <dbReference type="Google" id="ProtNLM"/>
    </source>
</evidence>
<dbReference type="EMBL" id="AP021879">
    <property type="protein sequence ID" value="BBO91261.1"/>
    <property type="molecule type" value="Genomic_DNA"/>
</dbReference>
<name>A0A5K8AFB6_9BACT</name>
<evidence type="ECO:0000313" key="2">
    <source>
        <dbReference type="Proteomes" id="UP000422108"/>
    </source>
</evidence>
<dbReference type="Proteomes" id="UP000422108">
    <property type="component" value="Chromosome"/>
</dbReference>
<organism evidence="1 2">
    <name type="scientific">Desulfosarcina ovata subsp. ovata</name>
    <dbReference type="NCBI Taxonomy" id="2752305"/>
    <lineage>
        <taxon>Bacteria</taxon>
        <taxon>Pseudomonadati</taxon>
        <taxon>Thermodesulfobacteriota</taxon>
        <taxon>Desulfobacteria</taxon>
        <taxon>Desulfobacterales</taxon>
        <taxon>Desulfosarcinaceae</taxon>
        <taxon>Desulfosarcina</taxon>
    </lineage>
</organism>
<sequence>MSEDSFSEQTGDAAGAMDAFQRAADLGHERARAIVAARRRDG</sequence>
<gene>
    <name evidence="1" type="ORF">DSCOOX_44410</name>
</gene>
<protein>
    <recommendedName>
        <fullName evidence="3">Sel1 repeat family protein</fullName>
    </recommendedName>
</protein>
<keyword evidence="2" id="KW-1185">Reference proteome</keyword>
<dbReference type="RefSeq" id="WP_269434950.1">
    <property type="nucleotide sequence ID" value="NZ_AP021879.1"/>
</dbReference>